<proteinExistence type="inferred from homology"/>
<keyword evidence="1" id="KW-0112">Calmodulin-binding</keyword>
<dbReference type="Proteomes" id="UP000623129">
    <property type="component" value="Unassembled WGS sequence"/>
</dbReference>
<dbReference type="EMBL" id="SWLB01000021">
    <property type="protein sequence ID" value="KAF3324554.1"/>
    <property type="molecule type" value="Genomic_DNA"/>
</dbReference>
<dbReference type="SMART" id="SM00015">
    <property type="entry name" value="IQ"/>
    <property type="match status" value="2"/>
</dbReference>
<evidence type="ECO:0000256" key="2">
    <source>
        <dbReference type="ARBA" id="ARBA00024341"/>
    </source>
</evidence>
<dbReference type="Pfam" id="PF00612">
    <property type="entry name" value="IQ"/>
    <property type="match status" value="2"/>
</dbReference>
<evidence type="ECO:0000313" key="4">
    <source>
        <dbReference type="EMBL" id="KAF3324554.1"/>
    </source>
</evidence>
<dbReference type="PANTHER" id="PTHR32295">
    <property type="entry name" value="IQ-DOMAIN 5-RELATED"/>
    <property type="match status" value="1"/>
</dbReference>
<evidence type="ECO:0000256" key="1">
    <source>
        <dbReference type="ARBA" id="ARBA00022860"/>
    </source>
</evidence>
<evidence type="ECO:0000256" key="3">
    <source>
        <dbReference type="SAM" id="MobiDB-lite"/>
    </source>
</evidence>
<name>A0A833VHU3_9POAL</name>
<evidence type="ECO:0000313" key="5">
    <source>
        <dbReference type="Proteomes" id="UP000623129"/>
    </source>
</evidence>
<feature type="region of interest" description="Disordered" evidence="3">
    <location>
        <begin position="35"/>
        <end position="59"/>
    </location>
</feature>
<dbReference type="InterPro" id="IPR000048">
    <property type="entry name" value="IQ_motif_EF-hand-BS"/>
</dbReference>
<gene>
    <name evidence="4" type="ORF">FCM35_KLT10711</name>
</gene>
<keyword evidence="5" id="KW-1185">Reference proteome</keyword>
<feature type="compositionally biased region" description="Polar residues" evidence="3">
    <location>
        <begin position="319"/>
        <end position="329"/>
    </location>
</feature>
<dbReference type="AlphaFoldDB" id="A0A833VHU3"/>
<protein>
    <submittedName>
        <fullName evidence="4">Protein IQ-DOMAIN 1-like protein</fullName>
    </submittedName>
</protein>
<feature type="compositionally biased region" description="Low complexity" evidence="3">
    <location>
        <begin position="49"/>
        <end position="59"/>
    </location>
</feature>
<comment type="similarity">
    <text evidence="2">Belongs to the IQD family.</text>
</comment>
<sequence>MGGSGQWIKSIMSLKKPNKDDQVFGANGKGRKWKLWRSSSGSRAEGYQSASEASETSSVVGPSDAFNAALAAVARAPARDFKILRQEWAAIRIQTAFRAFLARRALRALKAIVRIQALVRGRQVRKQAAITLKCMHALVRVQARVRARRAQMSAEGLEANDTNWQENTDTLKDAQERWCASRGTLADVKTKLQMKQEGAIKRERALSYALSQLQKRSMQSTRPPSPSTFSRKTRDIENGSCDLTWLDRWMATKPWEDQESGTHSPDSTHYSRTPDETHPRRNSHHSDAGSIKIKQNNVTTRVSVRPPLVPTNGRYEAQAASSSEMQYTGSSSKSSPVTPASKNMERGDAGKPSYMNATKAVKARQEAVNAERRSGACRQASGDLQYFKRVAFTSVNSDIISAASNNSCKGRSSMRRSFDKENYLY</sequence>
<comment type="caution">
    <text evidence="4">The sequence shown here is derived from an EMBL/GenBank/DDBJ whole genome shotgun (WGS) entry which is preliminary data.</text>
</comment>
<dbReference type="OrthoDB" id="671489at2759"/>
<dbReference type="CDD" id="cd23767">
    <property type="entry name" value="IQCD"/>
    <property type="match status" value="1"/>
</dbReference>
<feature type="region of interest" description="Disordered" evidence="3">
    <location>
        <begin position="256"/>
        <end position="353"/>
    </location>
</feature>
<dbReference type="GO" id="GO:0005516">
    <property type="term" value="F:calmodulin binding"/>
    <property type="evidence" value="ECO:0007669"/>
    <property type="project" value="UniProtKB-KW"/>
</dbReference>
<dbReference type="Gene3D" id="1.20.5.190">
    <property type="match status" value="1"/>
</dbReference>
<organism evidence="4 5">
    <name type="scientific">Carex littledalei</name>
    <dbReference type="NCBI Taxonomy" id="544730"/>
    <lineage>
        <taxon>Eukaryota</taxon>
        <taxon>Viridiplantae</taxon>
        <taxon>Streptophyta</taxon>
        <taxon>Embryophyta</taxon>
        <taxon>Tracheophyta</taxon>
        <taxon>Spermatophyta</taxon>
        <taxon>Magnoliopsida</taxon>
        <taxon>Liliopsida</taxon>
        <taxon>Poales</taxon>
        <taxon>Cyperaceae</taxon>
        <taxon>Cyperoideae</taxon>
        <taxon>Cariceae</taxon>
        <taxon>Carex</taxon>
        <taxon>Carex subgen. Euthyceras</taxon>
    </lineage>
</organism>
<dbReference type="PROSITE" id="PS50096">
    <property type="entry name" value="IQ"/>
    <property type="match status" value="2"/>
</dbReference>
<accession>A0A833VHU3</accession>
<dbReference type="PANTHER" id="PTHR32295:SF95">
    <property type="entry name" value="PROTEIN IQ-DOMAIN 6"/>
    <property type="match status" value="1"/>
</dbReference>
<reference evidence="4" key="1">
    <citation type="submission" date="2020-01" db="EMBL/GenBank/DDBJ databases">
        <title>Genome sequence of Kobresia littledalei, the first chromosome-level genome in the family Cyperaceae.</title>
        <authorList>
            <person name="Qu G."/>
        </authorList>
    </citation>
    <scope>NUCLEOTIDE SEQUENCE</scope>
    <source>
        <strain evidence="4">C.B.Clarke</strain>
        <tissue evidence="4">Leaf</tissue>
    </source>
</reference>
<feature type="compositionally biased region" description="Polar residues" evidence="3">
    <location>
        <begin position="293"/>
        <end position="302"/>
    </location>
</feature>
<feature type="region of interest" description="Disordered" evidence="3">
    <location>
        <begin position="212"/>
        <end position="235"/>
    </location>
</feature>
<feature type="compositionally biased region" description="Basic and acidic residues" evidence="3">
    <location>
        <begin position="272"/>
        <end position="287"/>
    </location>
</feature>
<feature type="compositionally biased region" description="Polar residues" evidence="3">
    <location>
        <begin position="261"/>
        <end position="271"/>
    </location>
</feature>